<dbReference type="GO" id="GO:0005975">
    <property type="term" value="P:carbohydrate metabolic process"/>
    <property type="evidence" value="ECO:0007669"/>
    <property type="project" value="InterPro"/>
</dbReference>
<dbReference type="Gene3D" id="1.50.10.10">
    <property type="match status" value="1"/>
</dbReference>
<dbReference type="AlphaFoldDB" id="A0A498I7E9"/>
<keyword evidence="3" id="KW-1185">Reference proteome</keyword>
<evidence type="ECO:0000256" key="1">
    <source>
        <dbReference type="SAM" id="MobiDB-lite"/>
    </source>
</evidence>
<feature type="region of interest" description="Disordered" evidence="1">
    <location>
        <begin position="41"/>
        <end position="64"/>
    </location>
</feature>
<dbReference type="STRING" id="3750.A0A498I7E9"/>
<proteinExistence type="predicted"/>
<protein>
    <submittedName>
        <fullName evidence="2">Uncharacterized protein</fullName>
    </submittedName>
</protein>
<comment type="caution">
    <text evidence="2">The sequence shown here is derived from an EMBL/GenBank/DDBJ whole genome shotgun (WGS) entry which is preliminary data.</text>
</comment>
<sequence length="208" mass="23689">MFCPVCSRGWDSENKPKHFKSSLSVCLRSYSLNLLIVPHLTRPSRTRHTQRDTRSTPRPTTSTSTITTKMLRRQWPLPHDPPPSLSPPSCSRPLIHRPLQLLLRSQKLYVSLRMSFMVGYGARYPQMIHHRSSSSPSVHAHPARIGCKAGPTPICWWEPSLVSPTAQPRSQTRGLSSSKNPSPPLTSIGRWWAYFHIFQPTIDFNTQM</sequence>
<dbReference type="Proteomes" id="UP000290289">
    <property type="component" value="Chromosome 13"/>
</dbReference>
<name>A0A498I7E9_MALDO</name>
<accession>A0A498I7E9</accession>
<reference evidence="2 3" key="1">
    <citation type="submission" date="2018-10" db="EMBL/GenBank/DDBJ databases">
        <title>A high-quality apple genome assembly.</title>
        <authorList>
            <person name="Hu J."/>
        </authorList>
    </citation>
    <scope>NUCLEOTIDE SEQUENCE [LARGE SCALE GENOMIC DNA]</scope>
    <source>
        <strain evidence="3">cv. HFTH1</strain>
        <tissue evidence="2">Young leaf</tissue>
    </source>
</reference>
<dbReference type="EMBL" id="RDQH01000339">
    <property type="protein sequence ID" value="RXH79170.1"/>
    <property type="molecule type" value="Genomic_DNA"/>
</dbReference>
<dbReference type="InterPro" id="IPR012341">
    <property type="entry name" value="6hp_glycosidase-like_sf"/>
</dbReference>
<dbReference type="InterPro" id="IPR008928">
    <property type="entry name" value="6-hairpin_glycosidase_sf"/>
</dbReference>
<gene>
    <name evidence="2" type="ORF">DVH24_040317</name>
</gene>
<organism evidence="2 3">
    <name type="scientific">Malus domestica</name>
    <name type="common">Apple</name>
    <name type="synonym">Pyrus malus</name>
    <dbReference type="NCBI Taxonomy" id="3750"/>
    <lineage>
        <taxon>Eukaryota</taxon>
        <taxon>Viridiplantae</taxon>
        <taxon>Streptophyta</taxon>
        <taxon>Embryophyta</taxon>
        <taxon>Tracheophyta</taxon>
        <taxon>Spermatophyta</taxon>
        <taxon>Magnoliopsida</taxon>
        <taxon>eudicotyledons</taxon>
        <taxon>Gunneridae</taxon>
        <taxon>Pentapetalae</taxon>
        <taxon>rosids</taxon>
        <taxon>fabids</taxon>
        <taxon>Rosales</taxon>
        <taxon>Rosaceae</taxon>
        <taxon>Amygdaloideae</taxon>
        <taxon>Maleae</taxon>
        <taxon>Malus</taxon>
    </lineage>
</organism>
<dbReference type="SUPFAM" id="SSF48208">
    <property type="entry name" value="Six-hairpin glycosidases"/>
    <property type="match status" value="1"/>
</dbReference>
<evidence type="ECO:0000313" key="2">
    <source>
        <dbReference type="EMBL" id="RXH79170.1"/>
    </source>
</evidence>
<evidence type="ECO:0000313" key="3">
    <source>
        <dbReference type="Proteomes" id="UP000290289"/>
    </source>
</evidence>